<name>A0A2V1E4S5_9PLEO</name>
<keyword evidence="3" id="KW-1185">Reference proteome</keyword>
<dbReference type="EMBL" id="KZ805314">
    <property type="protein sequence ID" value="PVI05346.1"/>
    <property type="molecule type" value="Genomic_DNA"/>
</dbReference>
<sequence length="282" mass="29666">MSLPSLFTFSMLLSSLLAATPAAGLYINCKNPRPIPHQYLDEGLPLPQQAPVPNPNPGPLRHPISYSPGPGAVRDPAAAAKLRVASGAEAEAAARAQAVAPAQAAPAAPAKAASAVVTHAKPQLQQSRLPQQTAAANSCTFRAYGVQLCDPASASPVTYLQINQILNADGSLAVDVRRQRPRAAFNSYEKLVPNRSWSVSSLEHGDTLAIRLDGDDGKIGFSYGSAEWTNEDGVGAGKAGWCETEGWNDEEEWDCGKGTKGTKSSNMVCGFPCGAQENMELK</sequence>
<reference evidence="2 3" key="1">
    <citation type="journal article" date="2018" name="Sci. Rep.">
        <title>Comparative genomics provides insights into the lifestyle and reveals functional heterogeneity of dark septate endophytic fungi.</title>
        <authorList>
            <person name="Knapp D.G."/>
            <person name="Nemeth J.B."/>
            <person name="Barry K."/>
            <person name="Hainaut M."/>
            <person name="Henrissat B."/>
            <person name="Johnson J."/>
            <person name="Kuo A."/>
            <person name="Lim J.H.P."/>
            <person name="Lipzen A."/>
            <person name="Nolan M."/>
            <person name="Ohm R.A."/>
            <person name="Tamas L."/>
            <person name="Grigoriev I.V."/>
            <person name="Spatafora J.W."/>
            <person name="Nagy L.G."/>
            <person name="Kovacs G.M."/>
        </authorList>
    </citation>
    <scope>NUCLEOTIDE SEQUENCE [LARGE SCALE GENOMIC DNA]</scope>
    <source>
        <strain evidence="2 3">DSE2036</strain>
    </source>
</reference>
<evidence type="ECO:0000313" key="3">
    <source>
        <dbReference type="Proteomes" id="UP000244855"/>
    </source>
</evidence>
<proteinExistence type="predicted"/>
<protein>
    <recommendedName>
        <fullName evidence="4">Cell wall protein PhiA</fullName>
    </recommendedName>
</protein>
<dbReference type="OrthoDB" id="3792543at2759"/>
<accession>A0A2V1E4S5</accession>
<evidence type="ECO:0000313" key="2">
    <source>
        <dbReference type="EMBL" id="PVI05346.1"/>
    </source>
</evidence>
<evidence type="ECO:0008006" key="4">
    <source>
        <dbReference type="Google" id="ProtNLM"/>
    </source>
</evidence>
<evidence type="ECO:0000256" key="1">
    <source>
        <dbReference type="SAM" id="SignalP"/>
    </source>
</evidence>
<dbReference type="AlphaFoldDB" id="A0A2V1E4S5"/>
<organism evidence="2 3">
    <name type="scientific">Periconia macrospinosa</name>
    <dbReference type="NCBI Taxonomy" id="97972"/>
    <lineage>
        <taxon>Eukaryota</taxon>
        <taxon>Fungi</taxon>
        <taxon>Dikarya</taxon>
        <taxon>Ascomycota</taxon>
        <taxon>Pezizomycotina</taxon>
        <taxon>Dothideomycetes</taxon>
        <taxon>Pleosporomycetidae</taxon>
        <taxon>Pleosporales</taxon>
        <taxon>Massarineae</taxon>
        <taxon>Periconiaceae</taxon>
        <taxon>Periconia</taxon>
    </lineage>
</organism>
<keyword evidence="1" id="KW-0732">Signal</keyword>
<dbReference type="Proteomes" id="UP000244855">
    <property type="component" value="Unassembled WGS sequence"/>
</dbReference>
<feature type="chain" id="PRO_5015933367" description="Cell wall protein PhiA" evidence="1">
    <location>
        <begin position="19"/>
        <end position="282"/>
    </location>
</feature>
<feature type="signal peptide" evidence="1">
    <location>
        <begin position="1"/>
        <end position="18"/>
    </location>
</feature>
<gene>
    <name evidence="2" type="ORF">DM02DRAFT_624070</name>
</gene>